<protein>
    <recommendedName>
        <fullName evidence="2">SseL-like C-terminal domain-containing protein</fullName>
    </recommendedName>
</protein>
<accession>A0A249E0P3</accession>
<dbReference type="InterPro" id="IPR054328">
    <property type="entry name" value="SseL-like_C"/>
</dbReference>
<dbReference type="EMBL" id="CP016303">
    <property type="protein sequence ID" value="ASX26717.1"/>
    <property type="molecule type" value="Genomic_DNA"/>
</dbReference>
<sequence>MAILDISKANHYPILELGEDKIFVPRSLTGQYDLMVFDKKTDKFVLEKEKFTFNFTKVGNSSITISYIKTEGSNKEKSFLSRNELSSLNKKLNQNFSDENGKTLFFEQLVKNQSINTVIASQSISTSLEKAPNSPAAIQPETSTNDPVLVGNPSSSVSSNTPVASKEFKNFNKNDIKELFKKACQKDNQQEAQEAENLLFDLYTGNKDNKNLSKFETKKYYPLQEYLGKESLRYYEKHKLCLPNKLLIIAGFHNKKSEHGQMLRKIESGLAEILPLYMNFSESDNVKKDLIVSERLSSSFNFNDDRFLNHCEIAILCKELNEKSRQFKFLEPRCLSTSKDNLIEELKIPHHDISDKNKICGNFVPLLFRKNHWVLFGVFSKGNKKTAVLFDSFNYLNDKELKEIRELSDKLGAKPDDPGHIKKNLQKNAPNACGIFVQKAMELIAEDSNIAPNITLSRFADGFLKMPKEQQEMFNKSRRALSYSKLLDVAQSLKQLFQNDSLRQIERESESHVIEN</sequence>
<dbReference type="RefSeq" id="WP_095591386.1">
    <property type="nucleotide sequence ID" value="NZ_CP016303.1"/>
</dbReference>
<dbReference type="Gene3D" id="3.40.395.10">
    <property type="entry name" value="Adenoviral Proteinase, Chain A"/>
    <property type="match status" value="1"/>
</dbReference>
<evidence type="ECO:0000256" key="1">
    <source>
        <dbReference type="SAM" id="MobiDB-lite"/>
    </source>
</evidence>
<proteinExistence type="predicted"/>
<feature type="compositionally biased region" description="Low complexity" evidence="1">
    <location>
        <begin position="152"/>
        <end position="162"/>
    </location>
</feature>
<feature type="domain" description="SseL-like C-terminal" evidence="2">
    <location>
        <begin position="302"/>
        <end position="480"/>
    </location>
</feature>
<organism evidence="3 4">
    <name type="scientific">Candidatus Hamiltonella defensa</name>
    <name type="common">Bemisia tabaci</name>
    <dbReference type="NCBI Taxonomy" id="672795"/>
    <lineage>
        <taxon>Bacteria</taxon>
        <taxon>Pseudomonadati</taxon>
        <taxon>Pseudomonadota</taxon>
        <taxon>Gammaproteobacteria</taxon>
        <taxon>Enterobacterales</taxon>
        <taxon>Enterobacteriaceae</taxon>
        <taxon>aphid secondary symbionts</taxon>
        <taxon>Candidatus Williamhamiltonella</taxon>
    </lineage>
</organism>
<dbReference type="Pfam" id="PF22102">
    <property type="entry name" value="ElaD-SseL-like_C"/>
    <property type="match status" value="1"/>
</dbReference>
<evidence type="ECO:0000259" key="2">
    <source>
        <dbReference type="Pfam" id="PF22102"/>
    </source>
</evidence>
<dbReference type="AlphaFoldDB" id="A0A249E0P3"/>
<dbReference type="SUPFAM" id="SSF54001">
    <property type="entry name" value="Cysteine proteinases"/>
    <property type="match status" value="1"/>
</dbReference>
<dbReference type="InterPro" id="IPR038765">
    <property type="entry name" value="Papain-like_cys_pep_sf"/>
</dbReference>
<name>A0A249E0P3_9ENTR</name>
<feature type="region of interest" description="Disordered" evidence="1">
    <location>
        <begin position="129"/>
        <end position="162"/>
    </location>
</feature>
<evidence type="ECO:0000313" key="3">
    <source>
        <dbReference type="EMBL" id="ASX26717.1"/>
    </source>
</evidence>
<reference evidence="3 4" key="2">
    <citation type="submission" date="2017-09" db="EMBL/GenBank/DDBJ databases">
        <title>The genome of whitefly Bemisia tabaci, a global crop pest, provides novel insights into virus transmission, host adaptation and insecticide resistance.</title>
        <authorList>
            <person name="Kaur N."/>
            <person name="Kliot A."/>
            <person name="Pinheiro P.V."/>
            <person name="Luan J."/>
            <person name="Zheng Y."/>
            <person name="Liu W."/>
            <person name="Sun H."/>
            <person name="Yang X."/>
            <person name="Xu Y."/>
            <person name="Luo Y."/>
            <person name="Kruse A."/>
            <person name="Fisher T.W."/>
            <person name="Nelson D.R."/>
            <person name="Elimelech M."/>
            <person name="MacCoss M."/>
            <person name="Johnson R."/>
            <person name="Cohen E."/>
            <person name="Hunter W.B."/>
            <person name="Brown J.K."/>
            <person name="Jander G."/>
            <person name="Cilia M."/>
            <person name="Douglas A.E."/>
            <person name="Ghanim M."/>
            <person name="Simmons A.M."/>
            <person name="Wintermantel W.M."/>
            <person name="Ling K.-S."/>
            <person name="Fei Z."/>
        </authorList>
    </citation>
    <scope>NUCLEOTIDE SEQUENCE [LARGE SCALE GENOMIC DNA]</scope>
    <source>
        <strain evidence="3 4">MEAM1</strain>
    </source>
</reference>
<gene>
    <name evidence="3" type="ORF">BA171_06730</name>
</gene>
<dbReference type="Proteomes" id="UP000216438">
    <property type="component" value="Chromosome"/>
</dbReference>
<evidence type="ECO:0000313" key="4">
    <source>
        <dbReference type="Proteomes" id="UP000216438"/>
    </source>
</evidence>
<reference evidence="4" key="1">
    <citation type="submission" date="2016-06" db="EMBL/GenBank/DDBJ databases">
        <authorList>
            <person name="Chen W."/>
            <person name="Hasegawa D.K."/>
        </authorList>
    </citation>
    <scope>NUCLEOTIDE SEQUENCE [LARGE SCALE GENOMIC DNA]</scope>
    <source>
        <strain evidence="4">MEAM1</strain>
    </source>
</reference>